<dbReference type="OMA" id="ENDGHIA"/>
<dbReference type="Gene3D" id="1.25.40.10">
    <property type="entry name" value="Tetratricopeptide repeat domain"/>
    <property type="match status" value="5"/>
</dbReference>
<dbReference type="PROSITE" id="PS51375">
    <property type="entry name" value="PPR"/>
    <property type="match status" value="13"/>
</dbReference>
<feature type="repeat" description="PPR" evidence="3">
    <location>
        <begin position="630"/>
        <end position="664"/>
    </location>
</feature>
<dbReference type="GO" id="GO:0003729">
    <property type="term" value="F:mRNA binding"/>
    <property type="evidence" value="ECO:0007669"/>
    <property type="project" value="TreeGrafter"/>
</dbReference>
<evidence type="ECO:0000256" key="3">
    <source>
        <dbReference type="PROSITE-ProRule" id="PRU00708"/>
    </source>
</evidence>
<dbReference type="Pfam" id="PF01535">
    <property type="entry name" value="PPR"/>
    <property type="match status" value="1"/>
</dbReference>
<proteinExistence type="inferred from homology"/>
<feature type="repeat" description="PPR" evidence="3">
    <location>
        <begin position="384"/>
        <end position="419"/>
    </location>
</feature>
<evidence type="ECO:0000256" key="1">
    <source>
        <dbReference type="ARBA" id="ARBA00007626"/>
    </source>
</evidence>
<dbReference type="InterPro" id="IPR011990">
    <property type="entry name" value="TPR-like_helical_dom_sf"/>
</dbReference>
<evidence type="ECO:0000256" key="2">
    <source>
        <dbReference type="ARBA" id="ARBA00022737"/>
    </source>
</evidence>
<keyword evidence="2" id="KW-0677">Repeat</keyword>
<sequence length="823" mass="90850">MNYNLSRSASRHSKPLLHLLKTQTPKPKSPVFILTHHLCTNLSPNPNQPPQDDDTLITQVLQLLQPNEKDWNFDQLHTLLFSNSTSPSSHSVFHITRRLGAPSKAIKFFDYISENVGTTTPPGSNGLLSSAFQAVLELTLREPTSEKKLIKLYKMAKKRNVALDVNTAALLVRSLGTAGMEDEAVMVFNELDSGLKNTHIHNVVIRVLLNMGRVDDALKVLDEMLDPEAKFRVDDFTGDIVIGSLLRKEQKGRRVSVEEIVELVSKFGKHGVFPNSPILTKLVTVLCRNGKVSGAWDVLHDVMDMGGAVEAASCNALLTALGRGNDFKRMSELMVKMEEVGIKPNLITFGILINRLCKSGRLDAALEVFEKMSGGVKGVSAKPDVIIYNTLIDGLCKAGRPEEGLCLMGKMRSQDGCVPNTVTYNCLIDGFNKVGDIERGRELFDKMKEEGIPLNVVTLNTLLDGLCRHGRLNTALEFFKEMQRDGLKGNAVTYTILITSFCNVNNISKAMELFDQMLSAECPTDAKVYHCLISGLSLAGRMEDASFVVSKLKEAGFSMDNVSYNVMINGFSSKNKPDKIHEMIEEMEASGVKPDSVTYNTLLAYLSKAGDFKSAHKVLDRMRDEGIVPTVVTFGTLIHAHCLDGDIDKAMRIFRDMGSKSKIPPNTVIYNDLINSLCKKNDVEQALYLMDDMKDKGVRPNTQTFNALFKGLRENNLLEKAFQFMDRMVEQACNPDYITMEILTEWLSCVGEIRRLRKFVQGYPVSKTEAAGFKATEGKPAGFKATEGKAAGFKVTEGKAAGFKATEGKPAGFKATEGNANII</sequence>
<feature type="repeat" description="PPR" evidence="3">
    <location>
        <begin position="345"/>
        <end position="375"/>
    </location>
</feature>
<feature type="repeat" description="PPR" evidence="3">
    <location>
        <begin position="420"/>
        <end position="454"/>
    </location>
</feature>
<name>A0A2P6SHY9_ROSCH</name>
<feature type="repeat" description="PPR" evidence="3">
    <location>
        <begin position="197"/>
        <end position="231"/>
    </location>
</feature>
<dbReference type="Proteomes" id="UP000238479">
    <property type="component" value="Chromosome 1"/>
</dbReference>
<keyword evidence="5" id="KW-1185">Reference proteome</keyword>
<feature type="repeat" description="PPR" evidence="3">
    <location>
        <begin position="595"/>
        <end position="629"/>
    </location>
</feature>
<dbReference type="PANTHER" id="PTHR47938">
    <property type="entry name" value="RESPIRATORY COMPLEX I CHAPERONE (CIA84), PUTATIVE (AFU_ORTHOLOGUE AFUA_2G06020)-RELATED"/>
    <property type="match status" value="1"/>
</dbReference>
<dbReference type="AlphaFoldDB" id="A0A2P6SHY9"/>
<feature type="repeat" description="PPR" evidence="3">
    <location>
        <begin position="455"/>
        <end position="489"/>
    </location>
</feature>
<evidence type="ECO:0000313" key="4">
    <source>
        <dbReference type="EMBL" id="PRQ58290.1"/>
    </source>
</evidence>
<dbReference type="PANTHER" id="PTHR47938:SF35">
    <property type="entry name" value="PENTATRICOPEPTIDE REPEAT-CONTAINING PROTEIN 4, MITOCHONDRIAL-RELATED"/>
    <property type="match status" value="1"/>
</dbReference>
<dbReference type="Gramene" id="PRQ58290">
    <property type="protein sequence ID" value="PRQ58290"/>
    <property type="gene ID" value="RchiOBHm_Chr1g0357681"/>
</dbReference>
<feature type="repeat" description="PPR" evidence="3">
    <location>
        <begin position="701"/>
        <end position="735"/>
    </location>
</feature>
<dbReference type="SUPFAM" id="SSF81901">
    <property type="entry name" value="HCP-like"/>
    <property type="match status" value="1"/>
</dbReference>
<reference evidence="4 5" key="1">
    <citation type="journal article" date="2018" name="Nat. Genet.">
        <title>The Rosa genome provides new insights in the design of modern roses.</title>
        <authorList>
            <person name="Bendahmane M."/>
        </authorList>
    </citation>
    <scope>NUCLEOTIDE SEQUENCE [LARGE SCALE GENOMIC DNA]</scope>
    <source>
        <strain evidence="5">cv. Old Blush</strain>
    </source>
</reference>
<feature type="repeat" description="PPR" evidence="3">
    <location>
        <begin position="310"/>
        <end position="344"/>
    </location>
</feature>
<organism evidence="4 5">
    <name type="scientific">Rosa chinensis</name>
    <name type="common">China rose</name>
    <dbReference type="NCBI Taxonomy" id="74649"/>
    <lineage>
        <taxon>Eukaryota</taxon>
        <taxon>Viridiplantae</taxon>
        <taxon>Streptophyta</taxon>
        <taxon>Embryophyta</taxon>
        <taxon>Tracheophyta</taxon>
        <taxon>Spermatophyta</taxon>
        <taxon>Magnoliopsida</taxon>
        <taxon>eudicotyledons</taxon>
        <taxon>Gunneridae</taxon>
        <taxon>Pentapetalae</taxon>
        <taxon>rosids</taxon>
        <taxon>fabids</taxon>
        <taxon>Rosales</taxon>
        <taxon>Rosaceae</taxon>
        <taxon>Rosoideae</taxon>
        <taxon>Rosoideae incertae sedis</taxon>
        <taxon>Rosa</taxon>
    </lineage>
</organism>
<comment type="similarity">
    <text evidence="1">Belongs to the PPR family. P subfamily.</text>
</comment>
<evidence type="ECO:0000313" key="5">
    <source>
        <dbReference type="Proteomes" id="UP000238479"/>
    </source>
</evidence>
<gene>
    <name evidence="4" type="ORF">RchiOBHm_Chr1g0357681</name>
</gene>
<dbReference type="NCBIfam" id="TIGR00756">
    <property type="entry name" value="PPR"/>
    <property type="match status" value="13"/>
</dbReference>
<feature type="repeat" description="PPR" evidence="3">
    <location>
        <begin position="490"/>
        <end position="524"/>
    </location>
</feature>
<feature type="repeat" description="PPR" evidence="3">
    <location>
        <begin position="666"/>
        <end position="700"/>
    </location>
</feature>
<protein>
    <submittedName>
        <fullName evidence="4">Putative tetratricopeptide-like helical domain-containing protein</fullName>
    </submittedName>
</protein>
<accession>A0A2P6SHY9</accession>
<dbReference type="Pfam" id="PF13041">
    <property type="entry name" value="PPR_2"/>
    <property type="match status" value="5"/>
</dbReference>
<comment type="caution">
    <text evidence="4">The sequence shown here is derived from an EMBL/GenBank/DDBJ whole genome shotgun (WGS) entry which is preliminary data.</text>
</comment>
<dbReference type="InterPro" id="IPR002885">
    <property type="entry name" value="PPR_rpt"/>
</dbReference>
<feature type="repeat" description="PPR" evidence="3">
    <location>
        <begin position="525"/>
        <end position="559"/>
    </location>
</feature>
<feature type="repeat" description="PPR" evidence="3">
    <location>
        <begin position="560"/>
        <end position="594"/>
    </location>
</feature>
<dbReference type="EMBL" id="PDCK01000039">
    <property type="protein sequence ID" value="PRQ58290.1"/>
    <property type="molecule type" value="Genomic_DNA"/>
</dbReference>
<dbReference type="Pfam" id="PF12854">
    <property type="entry name" value="PPR_1"/>
    <property type="match status" value="1"/>
</dbReference>